<dbReference type="InterPro" id="IPR048392">
    <property type="entry name" value="MTR4-like_stalk"/>
</dbReference>
<comment type="subcellular location">
    <subcellularLocation>
        <location evidence="1">Nucleus</location>
    </subcellularLocation>
</comment>
<dbReference type="GO" id="GO:0006401">
    <property type="term" value="P:RNA catabolic process"/>
    <property type="evidence" value="ECO:0000318"/>
    <property type="project" value="GO_Central"/>
</dbReference>
<evidence type="ECO:0000256" key="4">
    <source>
        <dbReference type="ARBA" id="ARBA00022806"/>
    </source>
</evidence>
<dbReference type="FunFam" id="3.40.50.300:FF:000141">
    <property type="entry name" value="ATP-dependent RNA helicase DOB1"/>
    <property type="match status" value="1"/>
</dbReference>
<organism evidence="11 12">
    <name type="scientific">Klebsormidium nitens</name>
    <name type="common">Green alga</name>
    <name type="synonym">Ulothrix nitens</name>
    <dbReference type="NCBI Taxonomy" id="105231"/>
    <lineage>
        <taxon>Eukaryota</taxon>
        <taxon>Viridiplantae</taxon>
        <taxon>Streptophyta</taxon>
        <taxon>Klebsormidiophyceae</taxon>
        <taxon>Klebsormidiales</taxon>
        <taxon>Klebsormidiaceae</taxon>
        <taxon>Klebsormidium</taxon>
    </lineage>
</organism>
<keyword evidence="12" id="KW-1185">Reference proteome</keyword>
<dbReference type="SUPFAM" id="SSF52540">
    <property type="entry name" value="P-loop containing nucleoside triphosphate hydrolases"/>
    <property type="match status" value="1"/>
</dbReference>
<keyword evidence="6" id="KW-0539">Nucleus</keyword>
<dbReference type="AlphaFoldDB" id="A0A1Y1HYL8"/>
<evidence type="ECO:0000256" key="6">
    <source>
        <dbReference type="ARBA" id="ARBA00023242"/>
    </source>
</evidence>
<dbReference type="EMBL" id="DF237109">
    <property type="protein sequence ID" value="GAQ83750.1"/>
    <property type="molecule type" value="Genomic_DNA"/>
</dbReference>
<proteinExistence type="inferred from homology"/>
<dbReference type="GO" id="GO:0005524">
    <property type="term" value="F:ATP binding"/>
    <property type="evidence" value="ECO:0007669"/>
    <property type="project" value="UniProtKB-KW"/>
</dbReference>
<dbReference type="InterPro" id="IPR011545">
    <property type="entry name" value="DEAD/DEAH_box_helicase_dom"/>
</dbReference>
<evidence type="ECO:0000256" key="1">
    <source>
        <dbReference type="ARBA" id="ARBA00004123"/>
    </source>
</evidence>
<keyword evidence="5" id="KW-0067">ATP-binding</keyword>
<dbReference type="InterPro" id="IPR027417">
    <property type="entry name" value="P-loop_NTPase"/>
</dbReference>
<evidence type="ECO:0000256" key="3">
    <source>
        <dbReference type="ARBA" id="ARBA00022801"/>
    </source>
</evidence>
<dbReference type="GO" id="GO:0000460">
    <property type="term" value="P:maturation of 5.8S rRNA"/>
    <property type="evidence" value="ECO:0000318"/>
    <property type="project" value="GO_Central"/>
</dbReference>
<dbReference type="Gene3D" id="2.40.30.300">
    <property type="match status" value="1"/>
</dbReference>
<comment type="similarity">
    <text evidence="7">Belongs to the DExH box helicase family. SKI2 subfamily.</text>
</comment>
<dbReference type="SMART" id="SM00490">
    <property type="entry name" value="HELICc"/>
    <property type="match status" value="1"/>
</dbReference>
<dbReference type="Gene3D" id="3.40.50.300">
    <property type="entry name" value="P-loop containing nucleotide triphosphate hydrolases"/>
    <property type="match status" value="2"/>
</dbReference>
<gene>
    <name evidence="11" type="ORF">KFL_001600200</name>
</gene>
<keyword evidence="3" id="KW-0378">Hydrolase</keyword>
<dbReference type="FunFam" id="1.10.3380.30:FF:000006">
    <property type="entry name" value="DExH-box ATP-dependent RNA helicase DExH10"/>
    <property type="match status" value="1"/>
</dbReference>
<feature type="region of interest" description="Disordered" evidence="8">
    <location>
        <begin position="670"/>
        <end position="690"/>
    </location>
</feature>
<dbReference type="FunFam" id="2.40.30.300:FF:000001">
    <property type="entry name" value="Mtr4 exosome RNA helicase"/>
    <property type="match status" value="1"/>
</dbReference>
<dbReference type="GO" id="GO:0031499">
    <property type="term" value="C:TRAMP complex"/>
    <property type="evidence" value="ECO:0000318"/>
    <property type="project" value="GO_Central"/>
</dbReference>
<dbReference type="PANTHER" id="PTHR12131">
    <property type="entry name" value="ATP-DEPENDENT RNA AND DNA HELICASE"/>
    <property type="match status" value="1"/>
</dbReference>
<dbReference type="SMART" id="SM01142">
    <property type="entry name" value="DSHCT"/>
    <property type="match status" value="1"/>
</dbReference>
<dbReference type="PANTHER" id="PTHR12131:SF7">
    <property type="entry name" value="EXOSOME RNA HELICASE MTR4"/>
    <property type="match status" value="1"/>
</dbReference>
<dbReference type="PIRSF" id="PIRSF005198">
    <property type="entry name" value="Antiviral_helicase_SKI2"/>
    <property type="match status" value="1"/>
</dbReference>
<dbReference type="Gene3D" id="1.10.3380.30">
    <property type="match status" value="1"/>
</dbReference>
<dbReference type="SMART" id="SM00487">
    <property type="entry name" value="DEXDc"/>
    <property type="match status" value="1"/>
</dbReference>
<dbReference type="Proteomes" id="UP000054558">
    <property type="component" value="Unassembled WGS sequence"/>
</dbReference>
<dbReference type="GO" id="GO:0003723">
    <property type="term" value="F:RNA binding"/>
    <property type="evidence" value="ECO:0007669"/>
    <property type="project" value="InterPro"/>
</dbReference>
<feature type="region of interest" description="Disordered" evidence="8">
    <location>
        <begin position="302"/>
        <end position="324"/>
    </location>
</feature>
<dbReference type="Pfam" id="PF00271">
    <property type="entry name" value="Helicase_C"/>
    <property type="match status" value="1"/>
</dbReference>
<evidence type="ECO:0000259" key="9">
    <source>
        <dbReference type="PROSITE" id="PS51192"/>
    </source>
</evidence>
<evidence type="ECO:0000256" key="2">
    <source>
        <dbReference type="ARBA" id="ARBA00022741"/>
    </source>
</evidence>
<protein>
    <submittedName>
        <fullName evidence="11">RNA helicase</fullName>
    </submittedName>
</protein>
<feature type="domain" description="Helicase ATP-binding" evidence="9">
    <location>
        <begin position="89"/>
        <end position="245"/>
    </location>
</feature>
<evidence type="ECO:0000256" key="7">
    <source>
        <dbReference type="ARBA" id="ARBA00061045"/>
    </source>
</evidence>
<feature type="domain" description="Helicase C-terminal" evidence="10">
    <location>
        <begin position="328"/>
        <end position="530"/>
    </location>
</feature>
<dbReference type="CDD" id="cd18795">
    <property type="entry name" value="SF2_C_Ski2"/>
    <property type="match status" value="1"/>
</dbReference>
<sequence>MEGLAAKRKQADGVADQAKAPGPPAKVQAVGSVPLIAPPCTHEVALPSDYQPPDGEREAGLGDIHHPQYSGPMAKEFPFKLDAFQQMSISCLERRESVLVSAHTSAGKTAVAEYAIAMAFRDKQRVIYTSPIKALSNQKYRELETEFGDVGLMTGDVTISPNAGCIVMTTEIMRSMLYRGSEVMREVAWVIFDEIHYMKDRERGVVWEESIIFLPPAVKMVFLSATMSNTTEFAEWICAVHNKPCHVVYTDRRPVPLQHYAFPVGGAGLYLVVDEKGNFRDENFTKLLATFGKDKDGELGSKLANGGKITDRPPPKRKGAPEKTENKDIIKIIKMIKERRLHPVIVFSFARRELELLAADVAHKLDFSTAEEAENIEQVFNSAIQCLSEEDRAIDAVAGALGMLKKGVAIHHSGLLPIIKEIVELLFQEGLVKVLFATETFAMGLNMPAKTVVFTQVRKWDGEGHRYMSSGEYIQMSGRAGRRGKDDKGITITMVDDQMDMPTCKEMMLGRPAPLESTFKLSYYTLLNLMSRADGQFGAEHAIRHSFLQFLHEKKRPKLEADAAELERQSAAIVVPPPESADSYKKLRVEIAALEKLIMAEVLRPDRCLHFMRPGRLIQVHDGVDEWGWGVVVSVVKRTPPAANVMRNGSIPAPAESYMADTLLYCAPDSGRVDRSRRPKPRPCSPEEEGEMQVIPVQLTQITAVSSLRVTLPGDLRPAEARRMVLQQVRSMEQRFPDGLPRLDPIEDMGIRDDAFLDAVQQLQDRETELLEHPLFKSGSEAETYAAMQKKAQLDAEAAKLKLQTTADSQLHLFRDELRNRGRVLKRLGHINGDGVVQLKGRAACQIDTADELLVTELMFNGVFTRLDAHQIAAVASCFMQMEKSNKQVNSIKELHEPLSALRETAAHVATVQEECKIEIDVDEYADSFKPFLMDAVYAWSKGAKFSEVIKLTDNFEGSLIRAMRRLDELLNQLRTAAKTIGDENLEEKFQTASDSIRRGIVFANSLYV</sequence>
<dbReference type="GO" id="GO:0003724">
    <property type="term" value="F:RNA helicase activity"/>
    <property type="evidence" value="ECO:0000318"/>
    <property type="project" value="GO_Central"/>
</dbReference>
<accession>A0A1Y1HYL8</accession>
<dbReference type="Pfam" id="PF21408">
    <property type="entry name" value="MTR4-like_stalk"/>
    <property type="match status" value="1"/>
</dbReference>
<dbReference type="Pfam" id="PF08148">
    <property type="entry name" value="DSHCT"/>
    <property type="match status" value="1"/>
</dbReference>
<dbReference type="OrthoDB" id="64767at2759"/>
<dbReference type="InterPro" id="IPR025696">
    <property type="entry name" value="Beta-barrel_MTR4"/>
</dbReference>
<dbReference type="FunFam" id="3.40.50.300:FF:000083">
    <property type="entry name" value="ATP-dependent RNA helicase DOB1"/>
    <property type="match status" value="1"/>
</dbReference>
<keyword evidence="4 11" id="KW-0347">Helicase</keyword>
<keyword evidence="2" id="KW-0547">Nucleotide-binding</keyword>
<dbReference type="InterPro" id="IPR014001">
    <property type="entry name" value="Helicase_ATP-bd"/>
</dbReference>
<dbReference type="CDD" id="cd18024">
    <property type="entry name" value="DEXHc_Mtr4-like"/>
    <property type="match status" value="1"/>
</dbReference>
<dbReference type="Pfam" id="PF00270">
    <property type="entry name" value="DEAD"/>
    <property type="match status" value="1"/>
</dbReference>
<dbReference type="OMA" id="EDHARWA"/>
<evidence type="ECO:0000313" key="12">
    <source>
        <dbReference type="Proteomes" id="UP000054558"/>
    </source>
</evidence>
<feature type="compositionally biased region" description="Basic and acidic residues" evidence="8">
    <location>
        <begin position="309"/>
        <end position="324"/>
    </location>
</feature>
<evidence type="ECO:0000256" key="5">
    <source>
        <dbReference type="ARBA" id="ARBA00022840"/>
    </source>
</evidence>
<reference evidence="11 12" key="1">
    <citation type="journal article" date="2014" name="Nat. Commun.">
        <title>Klebsormidium flaccidum genome reveals primary factors for plant terrestrial adaptation.</title>
        <authorList>
            <person name="Hori K."/>
            <person name="Maruyama F."/>
            <person name="Fujisawa T."/>
            <person name="Togashi T."/>
            <person name="Yamamoto N."/>
            <person name="Seo M."/>
            <person name="Sato S."/>
            <person name="Yamada T."/>
            <person name="Mori H."/>
            <person name="Tajima N."/>
            <person name="Moriyama T."/>
            <person name="Ikeuchi M."/>
            <person name="Watanabe M."/>
            <person name="Wada H."/>
            <person name="Kobayashi K."/>
            <person name="Saito M."/>
            <person name="Masuda T."/>
            <person name="Sasaki-Sekimoto Y."/>
            <person name="Mashiguchi K."/>
            <person name="Awai K."/>
            <person name="Shimojima M."/>
            <person name="Masuda S."/>
            <person name="Iwai M."/>
            <person name="Nobusawa T."/>
            <person name="Narise T."/>
            <person name="Kondo S."/>
            <person name="Saito H."/>
            <person name="Sato R."/>
            <person name="Murakawa M."/>
            <person name="Ihara Y."/>
            <person name="Oshima-Yamada Y."/>
            <person name="Ohtaka K."/>
            <person name="Satoh M."/>
            <person name="Sonobe K."/>
            <person name="Ishii M."/>
            <person name="Ohtani R."/>
            <person name="Kanamori-Sato M."/>
            <person name="Honoki R."/>
            <person name="Miyazaki D."/>
            <person name="Mochizuki H."/>
            <person name="Umetsu J."/>
            <person name="Higashi K."/>
            <person name="Shibata D."/>
            <person name="Kamiya Y."/>
            <person name="Sato N."/>
            <person name="Nakamura Y."/>
            <person name="Tabata S."/>
            <person name="Ida S."/>
            <person name="Kurokawa K."/>
            <person name="Ohta H."/>
        </authorList>
    </citation>
    <scope>NUCLEOTIDE SEQUENCE [LARGE SCALE GENOMIC DNA]</scope>
    <source>
        <strain evidence="11 12">NIES-2285</strain>
    </source>
</reference>
<dbReference type="InterPro" id="IPR012961">
    <property type="entry name" value="Ski2/MTR4_C"/>
</dbReference>
<dbReference type="PROSITE" id="PS51194">
    <property type="entry name" value="HELICASE_CTER"/>
    <property type="match status" value="1"/>
</dbReference>
<evidence type="ECO:0000256" key="8">
    <source>
        <dbReference type="SAM" id="MobiDB-lite"/>
    </source>
</evidence>
<dbReference type="Pfam" id="PF13234">
    <property type="entry name" value="MTR4_beta-barrel"/>
    <property type="match status" value="1"/>
</dbReference>
<evidence type="ECO:0000259" key="10">
    <source>
        <dbReference type="PROSITE" id="PS51194"/>
    </source>
</evidence>
<dbReference type="PROSITE" id="PS51192">
    <property type="entry name" value="HELICASE_ATP_BIND_1"/>
    <property type="match status" value="1"/>
</dbReference>
<evidence type="ECO:0000313" key="11">
    <source>
        <dbReference type="EMBL" id="GAQ83750.1"/>
    </source>
</evidence>
<dbReference type="GO" id="GO:0016787">
    <property type="term" value="F:hydrolase activity"/>
    <property type="evidence" value="ECO:0007669"/>
    <property type="project" value="UniProtKB-KW"/>
</dbReference>
<feature type="region of interest" description="Disordered" evidence="8">
    <location>
        <begin position="1"/>
        <end position="27"/>
    </location>
</feature>
<dbReference type="InterPro" id="IPR001650">
    <property type="entry name" value="Helicase_C-like"/>
</dbReference>
<dbReference type="STRING" id="105231.A0A1Y1HYL8"/>
<name>A0A1Y1HYL8_KLENI</name>
<dbReference type="InterPro" id="IPR016438">
    <property type="entry name" value="SKI2-like"/>
</dbReference>
<dbReference type="InterPro" id="IPR050699">
    <property type="entry name" value="RNA-DNA_Helicase"/>
</dbReference>